<gene>
    <name evidence="3" type="ORF">PCOR1329_LOCUS22373</name>
</gene>
<reference evidence="3" key="1">
    <citation type="submission" date="2023-10" db="EMBL/GenBank/DDBJ databases">
        <authorList>
            <person name="Chen Y."/>
            <person name="Shah S."/>
            <person name="Dougan E. K."/>
            <person name="Thang M."/>
            <person name="Chan C."/>
        </authorList>
    </citation>
    <scope>NUCLEOTIDE SEQUENCE [LARGE SCALE GENOMIC DNA]</scope>
</reference>
<evidence type="ECO:0000256" key="2">
    <source>
        <dbReference type="SAM" id="Phobius"/>
    </source>
</evidence>
<dbReference type="Proteomes" id="UP001189429">
    <property type="component" value="Unassembled WGS sequence"/>
</dbReference>
<feature type="transmembrane region" description="Helical" evidence="2">
    <location>
        <begin position="485"/>
        <end position="506"/>
    </location>
</feature>
<feature type="compositionally biased region" description="Low complexity" evidence="1">
    <location>
        <begin position="917"/>
        <end position="927"/>
    </location>
</feature>
<keyword evidence="2" id="KW-1133">Transmembrane helix</keyword>
<evidence type="ECO:0000313" key="3">
    <source>
        <dbReference type="EMBL" id="CAK0820858.1"/>
    </source>
</evidence>
<keyword evidence="2" id="KW-0812">Transmembrane</keyword>
<organism evidence="3 4">
    <name type="scientific">Prorocentrum cordatum</name>
    <dbReference type="NCBI Taxonomy" id="2364126"/>
    <lineage>
        <taxon>Eukaryota</taxon>
        <taxon>Sar</taxon>
        <taxon>Alveolata</taxon>
        <taxon>Dinophyceae</taxon>
        <taxon>Prorocentrales</taxon>
        <taxon>Prorocentraceae</taxon>
        <taxon>Prorocentrum</taxon>
    </lineage>
</organism>
<feature type="region of interest" description="Disordered" evidence="1">
    <location>
        <begin position="863"/>
        <end position="927"/>
    </location>
</feature>
<sequence>MPPSRGDPTLCTLIVCCPCIVTLGPLAELVRIGIAVAKAAACACVLSACAFFLDAFLVLTEAPGAVARWVHWVLCRCDTLGPNLRVLAVCTLPVSTGAGLLGSCAGCLLYALYIWSYAFAGVFTLTYCASGRQCWFKIDEFGLCGIWGAYAEELWGRGGSGGWTKISSELFNETFAFPGFRETSGLRAFKKCLDAPQTEKIEVPLFQLFLQALLEGVRFVLFCLKALALVLWPAGLQALGCVSISIYYFPLQIYLFFSVVLTTAYLGPNLRCKLAVLTPVALLFGFPLYLLGIGLVNLFGLLLYHSAMVFCSVWPADFVVHFSFDVAGVGPAGAYRPNGSSGGSSAADPPAVPVPNIGPRRQQLRLGGQFRTAIREAYRTARADARGGFGSLRYGSTSLPKPAAYCLSYFFSCFGGKCQTGFSLYEQVVLFTCVSLRQWQCLNRDEARFRANLLMGIPDGWDGTMYEVYFPWWIFYKGAMFVKDCLVCLFLCVWSSFWISCVATLIVCCPKLPLWCVHVVVRGFLDAWWLLYLIVKMTVEDGGLVGCFCLMVMWPFVFLALLTAYLVLIWKKVKWWAAVRAAGDVYRAVREVDEATWREMFLPGVFECDVFAKRSQWSADSFTGLTCVPELPDATLDAWACLGQRGRSAEEDSAPGGAGRVGAVSGAAVAGAESAEEPEALELFGSVRSDSPAVREEQLWRALERELRILLHHALRGGWLTRRAVQEADCSFLVGLPSLSAFDLSFGSLWNEEANAVQSKSDGRSTRSKGGTASAPPSHVMYWPRRDTAVGFSALAPADHSLFFDSIARSSEYLLFTTDPTLFPWLRACDAQTRPRTNITNRLWPELVRCLEEIRRELAGPGASRSLRGALGTGRFDGAPPAPEGRAPASASGPAPQRLGRERPPPSAPPGPEPAAREPAGADAQRE</sequence>
<feature type="transmembrane region" description="Helical" evidence="2">
    <location>
        <begin position="512"/>
        <end position="535"/>
    </location>
</feature>
<evidence type="ECO:0000313" key="4">
    <source>
        <dbReference type="Proteomes" id="UP001189429"/>
    </source>
</evidence>
<feature type="compositionally biased region" description="Low complexity" evidence="1">
    <location>
        <begin position="884"/>
        <end position="896"/>
    </location>
</feature>
<feature type="transmembrane region" description="Helical" evidence="2">
    <location>
        <begin position="108"/>
        <end position="129"/>
    </location>
</feature>
<feature type="transmembrane region" description="Helical" evidence="2">
    <location>
        <begin position="274"/>
        <end position="296"/>
    </location>
</feature>
<feature type="region of interest" description="Disordered" evidence="1">
    <location>
        <begin position="757"/>
        <end position="778"/>
    </location>
</feature>
<feature type="transmembrane region" description="Helical" evidence="2">
    <location>
        <begin position="39"/>
        <end position="59"/>
    </location>
</feature>
<feature type="transmembrane region" description="Helical" evidence="2">
    <location>
        <begin position="547"/>
        <end position="570"/>
    </location>
</feature>
<name>A0ABN9RPC7_9DINO</name>
<keyword evidence="4" id="KW-1185">Reference proteome</keyword>
<feature type="transmembrane region" description="Helical" evidence="2">
    <location>
        <begin position="6"/>
        <end position="27"/>
    </location>
</feature>
<accession>A0ABN9RPC7</accession>
<keyword evidence="2" id="KW-0472">Membrane</keyword>
<protein>
    <submittedName>
        <fullName evidence="3">Uncharacterized protein</fullName>
    </submittedName>
</protein>
<feature type="non-terminal residue" evidence="3">
    <location>
        <position position="927"/>
    </location>
</feature>
<dbReference type="EMBL" id="CAUYUJ010007469">
    <property type="protein sequence ID" value="CAK0820858.1"/>
    <property type="molecule type" value="Genomic_DNA"/>
</dbReference>
<comment type="caution">
    <text evidence="3">The sequence shown here is derived from an EMBL/GenBank/DDBJ whole genome shotgun (WGS) entry which is preliminary data.</text>
</comment>
<feature type="transmembrane region" description="Helical" evidence="2">
    <location>
        <begin position="246"/>
        <end position="267"/>
    </location>
</feature>
<proteinExistence type="predicted"/>
<evidence type="ECO:0000256" key="1">
    <source>
        <dbReference type="SAM" id="MobiDB-lite"/>
    </source>
</evidence>